<evidence type="ECO:0000313" key="4">
    <source>
        <dbReference type="Proteomes" id="UP000230605"/>
    </source>
</evidence>
<name>A0A2G5HQA5_CERBT</name>
<evidence type="ECO:0000313" key="5">
    <source>
        <dbReference type="Proteomes" id="UP001302367"/>
    </source>
</evidence>
<reference evidence="3 5" key="2">
    <citation type="submission" date="2023-09" db="EMBL/GenBank/DDBJ databases">
        <title>Complete-Gapless Cercospora beticola genome.</title>
        <authorList>
            <person name="Wyatt N.A."/>
            <person name="Spanner R.E."/>
            <person name="Bolton M.D."/>
        </authorList>
    </citation>
    <scope>NUCLEOTIDE SEQUENCE [LARGE SCALE GENOMIC DNA]</scope>
    <source>
        <strain evidence="3">Cb09-40</strain>
    </source>
</reference>
<evidence type="ECO:0008006" key="6">
    <source>
        <dbReference type="Google" id="ProtNLM"/>
    </source>
</evidence>
<gene>
    <name evidence="2" type="ORF">CB0940_08143</name>
    <name evidence="3" type="ORF">RHO25_009355</name>
</gene>
<feature type="compositionally biased region" description="Polar residues" evidence="1">
    <location>
        <begin position="224"/>
        <end position="248"/>
    </location>
</feature>
<feature type="compositionally biased region" description="Low complexity" evidence="1">
    <location>
        <begin position="23"/>
        <end position="40"/>
    </location>
</feature>
<dbReference type="Proteomes" id="UP000230605">
    <property type="component" value="Chromosome 6"/>
</dbReference>
<dbReference type="InterPro" id="IPR018800">
    <property type="entry name" value="PRCC"/>
</dbReference>
<dbReference type="EMBL" id="CP134189">
    <property type="protein sequence ID" value="WPB04708.1"/>
    <property type="molecule type" value="Genomic_DNA"/>
</dbReference>
<proteinExistence type="predicted"/>
<protein>
    <recommendedName>
        <fullName evidence="6">Mitotic checkpoint regulator, MAD2B-interacting-domain-containing protein</fullName>
    </recommendedName>
</protein>
<feature type="compositionally biased region" description="Basic and acidic residues" evidence="1">
    <location>
        <begin position="130"/>
        <end position="143"/>
    </location>
</feature>
<accession>A0A2G5HQA5</accession>
<evidence type="ECO:0000256" key="1">
    <source>
        <dbReference type="SAM" id="MobiDB-lite"/>
    </source>
</evidence>
<reference evidence="2 4" key="1">
    <citation type="submission" date="2015-10" db="EMBL/GenBank/DDBJ databases">
        <title>The cercosporin biosynthetic gene cluster was horizontally transferred to several fungal lineages and shown to be expanded in Cercospora beticola based on microsynteny with recipient genomes.</title>
        <authorList>
            <person name="De Jonge R."/>
            <person name="Ebert M.K."/>
            <person name="Suttle J.C."/>
            <person name="Jurick Ii W.M."/>
            <person name="Secor G.A."/>
            <person name="Thomma B.P."/>
            <person name="Van De Peer Y."/>
            <person name="Bolton M.D."/>
        </authorList>
    </citation>
    <scope>NUCLEOTIDE SEQUENCE [LARGE SCALE GENOMIC DNA]</scope>
    <source>
        <strain evidence="2 4">09-40</strain>
    </source>
</reference>
<keyword evidence="5" id="KW-1185">Reference proteome</keyword>
<dbReference type="Proteomes" id="UP001302367">
    <property type="component" value="Chromosome 6"/>
</dbReference>
<dbReference type="Pfam" id="PF10253">
    <property type="entry name" value="PRCC"/>
    <property type="match status" value="1"/>
</dbReference>
<evidence type="ECO:0000313" key="3">
    <source>
        <dbReference type="EMBL" id="WPB04708.1"/>
    </source>
</evidence>
<dbReference type="PANTHER" id="PTHR13621">
    <property type="entry name" value="PROLINE-RICH PROTEIN PRCC"/>
    <property type="match status" value="1"/>
</dbReference>
<evidence type="ECO:0000313" key="2">
    <source>
        <dbReference type="EMBL" id="PIA94705.1"/>
    </source>
</evidence>
<dbReference type="OrthoDB" id="2555634at2759"/>
<dbReference type="GO" id="GO:0005634">
    <property type="term" value="C:nucleus"/>
    <property type="evidence" value="ECO:0007669"/>
    <property type="project" value="TreeGrafter"/>
</dbReference>
<feature type="region of interest" description="Disordered" evidence="1">
    <location>
        <begin position="1"/>
        <end position="261"/>
    </location>
</feature>
<dbReference type="PANTHER" id="PTHR13621:SF2">
    <property type="entry name" value="PROLINE-RICH PROTEIN PRCC"/>
    <property type="match status" value="1"/>
</dbReference>
<organism evidence="2 4">
    <name type="scientific">Cercospora beticola</name>
    <name type="common">Sugarbeet leaf spot fungus</name>
    <dbReference type="NCBI Taxonomy" id="122368"/>
    <lineage>
        <taxon>Eukaryota</taxon>
        <taxon>Fungi</taxon>
        <taxon>Dikarya</taxon>
        <taxon>Ascomycota</taxon>
        <taxon>Pezizomycotina</taxon>
        <taxon>Dothideomycetes</taxon>
        <taxon>Dothideomycetidae</taxon>
        <taxon>Mycosphaerellales</taxon>
        <taxon>Mycosphaerellaceae</taxon>
        <taxon>Cercospora</taxon>
    </lineage>
</organism>
<dbReference type="EMBL" id="LKMD01000104">
    <property type="protein sequence ID" value="PIA94705.1"/>
    <property type="molecule type" value="Genomic_DNA"/>
</dbReference>
<feature type="compositionally biased region" description="Polar residues" evidence="1">
    <location>
        <begin position="179"/>
        <end position="190"/>
    </location>
</feature>
<sequence length="362" mass="38486">MALLVNYSDSEDGSANESPAPAPKVTPAAKPAFQKAAPGKLQVSLPSLKPEPGQNGEDGTDGRPAKRARTGGAFSGFNALLPVPKKPATATLKKGVNLKTSSEAAFSRNPLPQRTDDEETYTAPDLNDVGEAKTEQKKDDAPPEPKLVGKATRFLPLSVSNKKKKKPLPKIPTDDMTKLKTNGASAQSVAASDDIPAVAEPSKPKPKKSLFSVTQEEDDIPPEASTNEYESVTASHSQVNSQIPSQPTHAAPPAPSNPNSLEAVAADMNLTAAQRRQLFGRNAKEVNVRHFDLDAQYAENERARAAGEVVEHRAVKAVAPGKHSLQQLVNNAQTQQDALKDKWAEGKRARGEGGSKYGWSTG</sequence>
<dbReference type="AlphaFoldDB" id="A0A2G5HQA5"/>